<evidence type="ECO:0000313" key="1">
    <source>
        <dbReference type="EMBL" id="CAG9947556.1"/>
    </source>
</evidence>
<dbReference type="Proteomes" id="UP000836387">
    <property type="component" value="Unassembled WGS sequence"/>
</dbReference>
<gene>
    <name evidence="1" type="ORF">CRV2_00012730</name>
</gene>
<proteinExistence type="predicted"/>
<protein>
    <submittedName>
        <fullName evidence="1">Uncharacterized protein</fullName>
    </submittedName>
</protein>
<comment type="caution">
    <text evidence="1">The sequence shown here is derived from an EMBL/GenBank/DDBJ whole genome shotgun (WGS) entry which is preliminary data.</text>
</comment>
<sequence>MAQVLASGSGCNLVDLVLATSKSILQISKILSGRQTEREVKKLLRHFIVHCTLVFDQVQRIRTNLVPENDLLLQALGYFESLIALDATSNHPYGRQQGLNKRWHVMRTQNSDAKFAFATHCLVLDQTSILHALDESFNVWEEDVMAKYPEDGLDWSLDDYSTGKERRPEPSYAVHSAAQSMFEALARSAGGECCTTHDARLCLRTYRTLEAYQGVDNEINDFEMLLSSHHDWQETHVHTIQKRVVRLDVDNKIQPSPPRKKLLDYEPMPVKKLCDQLGKVQQMVSKRLKFKVENGCLLKLRSEKSKFRIDKSKAPISLQQFIERKTRSLTEKTKRILAVLLGSTILHLHDTPWLQPGWNSSSIFFFQTTSSNIPLRPFIQTQLVVQDLNDQGQDEQESQSNASGAEFLEGYPNSMDPDDLDLGDLDPDDIFPDPDDIEHPFPTLVTLAIVLMELYLELPFEILAKNRDDLYFPENIDSRARWLDVAAVFDEYKREIPQNSKCHYALEKCLDPRIWEDDNGRKLDNQALSVRFYEEVVRPLEDELCDAFDFIKIEELDATAENLDFRSWGQAIYQREEDTSSRGTPVSLAQGFLSSQRRDLANINDSVLSKSPSPDFESGHHLATGSEYVTAKFFDDEKPSDSHSCLEMEDYIQWRLRHKVVLGKFIDPFLKQPPKNPVKIAVLDSGVDDTHFSLNTGRIKLKRNWMTAKKKDVTDNVGHGTFTTSLLIDYAPDSELFIAKIAEGTPSPPEVVAQAIRTAVDEWKVDIISMSFGYPSNQTEGYGQLEDAILYAHSKGVLLFAAASNSGANLDRAYPARDPHVICVHSTDSNGNRSKFSPTPLAQESNPATIGESVESAWPTKLCNIKTNSRCVQWKSGTSFATPILVGIAAFILQYARIHLPDKAHVLKRQEKMKSVLLKISDKTQQYITRDGYSYIALNLFADNIFGKSKVFIDETIGELLKR</sequence>
<name>A0ACA9U2V0_BIOOC</name>
<accession>A0ACA9U2V0</accession>
<organism evidence="1 2">
    <name type="scientific">Clonostachys rosea f. rosea IK726</name>
    <dbReference type="NCBI Taxonomy" id="1349383"/>
    <lineage>
        <taxon>Eukaryota</taxon>
        <taxon>Fungi</taxon>
        <taxon>Dikarya</taxon>
        <taxon>Ascomycota</taxon>
        <taxon>Pezizomycotina</taxon>
        <taxon>Sordariomycetes</taxon>
        <taxon>Hypocreomycetidae</taxon>
        <taxon>Hypocreales</taxon>
        <taxon>Bionectriaceae</taxon>
        <taxon>Clonostachys</taxon>
    </lineage>
</organism>
<reference evidence="1" key="1">
    <citation type="submission" date="2020-04" db="EMBL/GenBank/DDBJ databases">
        <authorList>
            <person name="Broberg M."/>
        </authorList>
    </citation>
    <scope>NUCLEOTIDE SEQUENCE</scope>
</reference>
<dbReference type="EMBL" id="CADEHS020000012">
    <property type="protein sequence ID" value="CAG9947556.1"/>
    <property type="molecule type" value="Genomic_DNA"/>
</dbReference>
<keyword evidence="2" id="KW-1185">Reference proteome</keyword>
<evidence type="ECO:0000313" key="2">
    <source>
        <dbReference type="Proteomes" id="UP000836387"/>
    </source>
</evidence>
<reference evidence="1" key="2">
    <citation type="submission" date="2021-10" db="EMBL/GenBank/DDBJ databases">
        <authorList>
            <person name="Piombo E."/>
        </authorList>
    </citation>
    <scope>NUCLEOTIDE SEQUENCE</scope>
</reference>